<feature type="domain" description="4'-phosphopantetheinyl transferase N-terminal" evidence="4">
    <location>
        <begin position="16"/>
        <end position="115"/>
    </location>
</feature>
<evidence type="ECO:0000313" key="6">
    <source>
        <dbReference type="Proteomes" id="UP000008141"/>
    </source>
</evidence>
<reference evidence="5 6" key="1">
    <citation type="journal article" date="2010" name="Plant Cell">
        <title>The Chlorella variabilis NC64A genome reveals adaptation to photosymbiosis, coevolution with viruses, and cryptic sex.</title>
        <authorList>
            <person name="Blanc G."/>
            <person name="Duncan G."/>
            <person name="Agarkova I."/>
            <person name="Borodovsky M."/>
            <person name="Gurnon J."/>
            <person name="Kuo A."/>
            <person name="Lindquist E."/>
            <person name="Lucas S."/>
            <person name="Pangilinan J."/>
            <person name="Polle J."/>
            <person name="Salamov A."/>
            <person name="Terry A."/>
            <person name="Yamada T."/>
            <person name="Dunigan D.D."/>
            <person name="Grigoriev I.V."/>
            <person name="Claverie J.M."/>
            <person name="Van Etten J.L."/>
        </authorList>
    </citation>
    <scope>NUCLEOTIDE SEQUENCE [LARGE SCALE GENOMIC DNA]</scope>
    <source>
        <strain evidence="5 6">NC64A</strain>
    </source>
</reference>
<dbReference type="GeneID" id="17350689"/>
<dbReference type="OMA" id="ERCACTR"/>
<evidence type="ECO:0000259" key="3">
    <source>
        <dbReference type="Pfam" id="PF01648"/>
    </source>
</evidence>
<dbReference type="eggNOG" id="KOG0945">
    <property type="taxonomic scope" value="Eukaryota"/>
</dbReference>
<dbReference type="InterPro" id="IPR008278">
    <property type="entry name" value="4-PPantetheinyl_Trfase_dom"/>
</dbReference>
<dbReference type="STRING" id="554065.E1ZSI4"/>
<dbReference type="EC" id="2.7.8.7" evidence="1"/>
<dbReference type="OrthoDB" id="26719at2759"/>
<accession>E1ZSI4</accession>
<dbReference type="InterPro" id="IPR037143">
    <property type="entry name" value="4-PPantetheinyl_Trfase_dom_sf"/>
</dbReference>
<dbReference type="Pfam" id="PF01648">
    <property type="entry name" value="ACPS"/>
    <property type="match status" value="1"/>
</dbReference>
<dbReference type="GO" id="GO:0000287">
    <property type="term" value="F:magnesium ion binding"/>
    <property type="evidence" value="ECO:0007669"/>
    <property type="project" value="InterPro"/>
</dbReference>
<dbReference type="InParanoid" id="E1ZSI4"/>
<evidence type="ECO:0000313" key="5">
    <source>
        <dbReference type="EMBL" id="EFN51313.1"/>
    </source>
</evidence>
<dbReference type="GO" id="GO:0019878">
    <property type="term" value="P:lysine biosynthetic process via aminoadipic acid"/>
    <property type="evidence" value="ECO:0007669"/>
    <property type="project" value="TreeGrafter"/>
</dbReference>
<dbReference type="SUPFAM" id="SSF56214">
    <property type="entry name" value="4'-phosphopantetheinyl transferase"/>
    <property type="match status" value="2"/>
</dbReference>
<dbReference type="GO" id="GO:0008897">
    <property type="term" value="F:holo-[acyl-carrier-protein] synthase activity"/>
    <property type="evidence" value="ECO:0007669"/>
    <property type="project" value="UniProtKB-EC"/>
</dbReference>
<dbReference type="AlphaFoldDB" id="E1ZSI4"/>
<keyword evidence="6" id="KW-1185">Reference proteome</keyword>
<dbReference type="PANTHER" id="PTHR12215">
    <property type="entry name" value="PHOSPHOPANTETHEINE TRANSFERASE"/>
    <property type="match status" value="1"/>
</dbReference>
<dbReference type="EMBL" id="GL433866">
    <property type="protein sequence ID" value="EFN51313.1"/>
    <property type="molecule type" value="Genomic_DNA"/>
</dbReference>
<dbReference type="KEGG" id="cvr:CHLNCDRAFT_55270"/>
<evidence type="ECO:0000256" key="2">
    <source>
        <dbReference type="ARBA" id="ARBA00022679"/>
    </source>
</evidence>
<dbReference type="Gene3D" id="3.90.470.20">
    <property type="entry name" value="4'-phosphopantetheinyl transferase domain"/>
    <property type="match status" value="2"/>
</dbReference>
<dbReference type="InterPro" id="IPR055066">
    <property type="entry name" value="AASDHPPT_N"/>
</dbReference>
<dbReference type="GO" id="GO:0005829">
    <property type="term" value="C:cytosol"/>
    <property type="evidence" value="ECO:0007669"/>
    <property type="project" value="TreeGrafter"/>
</dbReference>
<dbReference type="InterPro" id="IPR050559">
    <property type="entry name" value="P-Pant_transferase_sf"/>
</dbReference>
<protein>
    <recommendedName>
        <fullName evidence="1">holo-[acyl-carrier-protein] synthase</fullName>
        <ecNumber evidence="1">2.7.8.7</ecNumber>
    </recommendedName>
</protein>
<dbReference type="PANTHER" id="PTHR12215:SF10">
    <property type="entry name" value="L-AMINOADIPATE-SEMIALDEHYDE DEHYDROGENASE-PHOSPHOPANTETHEINYL TRANSFERASE"/>
    <property type="match status" value="1"/>
</dbReference>
<keyword evidence="2" id="KW-0808">Transferase</keyword>
<dbReference type="RefSeq" id="XP_005843415.1">
    <property type="nucleotide sequence ID" value="XM_005843353.1"/>
</dbReference>
<proteinExistence type="predicted"/>
<evidence type="ECO:0000259" key="4">
    <source>
        <dbReference type="Pfam" id="PF22624"/>
    </source>
</evidence>
<feature type="domain" description="4'-phosphopantetheinyl transferase" evidence="3">
    <location>
        <begin position="143"/>
        <end position="203"/>
    </location>
</feature>
<gene>
    <name evidence="5" type="ORF">CHLNCDRAFT_55270</name>
</gene>
<evidence type="ECO:0000256" key="1">
    <source>
        <dbReference type="ARBA" id="ARBA00013172"/>
    </source>
</evidence>
<name>E1ZSI4_CHLVA</name>
<dbReference type="Pfam" id="PF22624">
    <property type="entry name" value="AASDHPPT_N"/>
    <property type="match status" value="1"/>
</dbReference>
<sequence>MSQEAGRLRWAVQVEAWSPGHAEFELLLSLLPEAERCACTRFRQAQDRKRALVSRLLQRAAAAAALGLRHGGALSVQRTRGNKPYVAGAHRPSHAPNWNYSVSHEGDYVILAAEPVCVCGCDVAAPLTVRRAGGAAGKEQPLAEFFRSFEKQLTAAEWASVRAAGEDGASQEAQFRKFWSLKEAFVKATGEGLGFELGNTEFAISGGTAHQTSPAHEGVASLQDQALLCMGQLSLLVPLCPSALLLQPR</sequence>
<dbReference type="Proteomes" id="UP000008141">
    <property type="component" value="Unassembled WGS sequence"/>
</dbReference>
<organism evidence="6">
    <name type="scientific">Chlorella variabilis</name>
    <name type="common">Green alga</name>
    <dbReference type="NCBI Taxonomy" id="554065"/>
    <lineage>
        <taxon>Eukaryota</taxon>
        <taxon>Viridiplantae</taxon>
        <taxon>Chlorophyta</taxon>
        <taxon>core chlorophytes</taxon>
        <taxon>Trebouxiophyceae</taxon>
        <taxon>Chlorellales</taxon>
        <taxon>Chlorellaceae</taxon>
        <taxon>Chlorella clade</taxon>
        <taxon>Chlorella</taxon>
    </lineage>
</organism>